<dbReference type="GeneID" id="44079471"/>
<keyword evidence="1" id="KW-0812">Transmembrane</keyword>
<evidence type="ECO:0000313" key="4">
    <source>
        <dbReference type="Proteomes" id="UP000465846"/>
    </source>
</evidence>
<dbReference type="EMBL" id="CP048739">
    <property type="protein sequence ID" value="QIB74349.1"/>
    <property type="molecule type" value="Genomic_DNA"/>
</dbReference>
<name>A0A6C0UKI3_9EURY</name>
<dbReference type="InterPro" id="IPR058381">
    <property type="entry name" value="DUF8068"/>
</dbReference>
<feature type="transmembrane region" description="Helical" evidence="1">
    <location>
        <begin position="148"/>
        <end position="168"/>
    </location>
</feature>
<organism evidence="3 4">
    <name type="scientific">Halogeometricum borinquense</name>
    <dbReference type="NCBI Taxonomy" id="60847"/>
    <lineage>
        <taxon>Archaea</taxon>
        <taxon>Methanobacteriati</taxon>
        <taxon>Methanobacteriota</taxon>
        <taxon>Stenosarchaea group</taxon>
        <taxon>Halobacteria</taxon>
        <taxon>Halobacteriales</taxon>
        <taxon>Haloferacaceae</taxon>
        <taxon>Halogeometricum</taxon>
    </lineage>
</organism>
<evidence type="ECO:0000313" key="3">
    <source>
        <dbReference type="EMBL" id="QIB74349.1"/>
    </source>
</evidence>
<feature type="transmembrane region" description="Helical" evidence="1">
    <location>
        <begin position="119"/>
        <end position="136"/>
    </location>
</feature>
<proteinExistence type="predicted"/>
<dbReference type="Pfam" id="PF26265">
    <property type="entry name" value="DUF8068"/>
    <property type="match status" value="1"/>
</dbReference>
<accession>A0A6C0UKI3</accession>
<dbReference type="RefSeq" id="WP_163486283.1">
    <property type="nucleotide sequence ID" value="NZ_CP048739.1"/>
</dbReference>
<feature type="transmembrane region" description="Helical" evidence="1">
    <location>
        <begin position="264"/>
        <end position="289"/>
    </location>
</feature>
<evidence type="ECO:0000256" key="1">
    <source>
        <dbReference type="SAM" id="Phobius"/>
    </source>
</evidence>
<gene>
    <name evidence="3" type="ORF">G3I44_08680</name>
</gene>
<reference evidence="3 4" key="1">
    <citation type="submission" date="2020-02" db="EMBL/GenBank/DDBJ databases">
        <title>Whole genome sequence of Halogeometricum borinquense strain wsp4.</title>
        <authorList>
            <person name="Verma D.K."/>
            <person name="Gopal K."/>
            <person name="Prasad E.S."/>
        </authorList>
    </citation>
    <scope>NUCLEOTIDE SEQUENCE [LARGE SCALE GENOMIC DNA]</scope>
    <source>
        <strain evidence="4">wsp4</strain>
    </source>
</reference>
<feature type="transmembrane region" description="Helical" evidence="1">
    <location>
        <begin position="67"/>
        <end position="87"/>
    </location>
</feature>
<feature type="transmembrane region" description="Helical" evidence="1">
    <location>
        <begin position="174"/>
        <end position="191"/>
    </location>
</feature>
<feature type="transmembrane region" description="Helical" evidence="1">
    <location>
        <begin position="198"/>
        <end position="224"/>
    </location>
</feature>
<feature type="transmembrane region" description="Helical" evidence="1">
    <location>
        <begin position="94"/>
        <end position="113"/>
    </location>
</feature>
<feature type="transmembrane region" description="Helical" evidence="1">
    <location>
        <begin position="230"/>
        <end position="252"/>
    </location>
</feature>
<evidence type="ECO:0000259" key="2">
    <source>
        <dbReference type="Pfam" id="PF26265"/>
    </source>
</evidence>
<dbReference type="AlphaFoldDB" id="A0A6C0UKI3"/>
<feature type="domain" description="DUF8068" evidence="2">
    <location>
        <begin position="30"/>
        <end position="289"/>
    </location>
</feature>
<dbReference type="Proteomes" id="UP000465846">
    <property type="component" value="Chromosome"/>
</dbReference>
<protein>
    <recommendedName>
        <fullName evidence="2">DUF8068 domain-containing protein</fullName>
    </recommendedName>
</protein>
<keyword evidence="1" id="KW-0472">Membrane</keyword>
<sequence length="297" mass="29092">MSSRRATEATNGRLDATIASLSNRSPIAIRPLAGVLALVPILGTLLYRIGNNVPGSLSASVTELVTVVLPFVAVGPAFAGLLLAAATDRPGERVGLAFVGGFGLIALAARGAWYPAAAGVVFGGLFVTGSIAVRSWRSDRLEGVRYPVVAAVLVVAVVASIAATAGISPATLRPLGSSVALFGIGLTPVLVGTDRLSLAAGVVAGALALNAAITLPFVTGAVLLVGGGVVGAPIALVVFAVGGGVAGLIAALRRGQFDRACGAGVLLAAGVPAVLLQALGVFVALALLADEPGGDAS</sequence>
<feature type="transmembrane region" description="Helical" evidence="1">
    <location>
        <begin position="27"/>
        <end position="47"/>
    </location>
</feature>
<keyword evidence="1" id="KW-1133">Transmembrane helix</keyword>